<dbReference type="Proteomes" id="UP000186817">
    <property type="component" value="Unassembled WGS sequence"/>
</dbReference>
<feature type="region of interest" description="Disordered" evidence="1">
    <location>
        <begin position="269"/>
        <end position="428"/>
    </location>
</feature>
<proteinExistence type="predicted"/>
<evidence type="ECO:0000313" key="3">
    <source>
        <dbReference type="EMBL" id="OLP90926.1"/>
    </source>
</evidence>
<evidence type="ECO:0000256" key="1">
    <source>
        <dbReference type="SAM" id="MobiDB-lite"/>
    </source>
</evidence>
<feature type="compositionally biased region" description="Basic residues" evidence="1">
    <location>
        <begin position="210"/>
        <end position="219"/>
    </location>
</feature>
<feature type="compositionally biased region" description="Basic and acidic residues" evidence="1">
    <location>
        <begin position="200"/>
        <end position="209"/>
    </location>
</feature>
<reference evidence="3 4" key="1">
    <citation type="submission" date="2016-02" db="EMBL/GenBank/DDBJ databases">
        <title>Genome analysis of coral dinoflagellate symbionts highlights evolutionary adaptations to a symbiotic lifestyle.</title>
        <authorList>
            <person name="Aranda M."/>
            <person name="Li Y."/>
            <person name="Liew Y.J."/>
            <person name="Baumgarten S."/>
            <person name="Simakov O."/>
            <person name="Wilson M."/>
            <person name="Piel J."/>
            <person name="Ashoor H."/>
            <person name="Bougouffa S."/>
            <person name="Bajic V.B."/>
            <person name="Ryu T."/>
            <person name="Ravasi T."/>
            <person name="Bayer T."/>
            <person name="Micklem G."/>
            <person name="Kim H."/>
            <person name="Bhak J."/>
            <person name="Lajeunesse T.C."/>
            <person name="Voolstra C.R."/>
        </authorList>
    </citation>
    <scope>NUCLEOTIDE SEQUENCE [LARGE SCALE GENOMIC DNA]</scope>
    <source>
        <strain evidence="3 4">CCMP2467</strain>
    </source>
</reference>
<feature type="compositionally biased region" description="Basic and acidic residues" evidence="1">
    <location>
        <begin position="345"/>
        <end position="365"/>
    </location>
</feature>
<keyword evidence="2" id="KW-0472">Membrane</keyword>
<feature type="compositionally biased region" description="Basic residues" evidence="1">
    <location>
        <begin position="411"/>
        <end position="421"/>
    </location>
</feature>
<keyword evidence="2" id="KW-0812">Transmembrane</keyword>
<comment type="caution">
    <text evidence="3">The sequence shown here is derived from an EMBL/GenBank/DDBJ whole genome shotgun (WGS) entry which is preliminary data.</text>
</comment>
<protein>
    <submittedName>
        <fullName evidence="3">Uncharacterized protein</fullName>
    </submittedName>
</protein>
<name>A0A1Q9D723_SYMMI</name>
<gene>
    <name evidence="3" type="ORF">AK812_SmicGene27433</name>
</gene>
<keyword evidence="4" id="KW-1185">Reference proteome</keyword>
<feature type="compositionally biased region" description="Low complexity" evidence="1">
    <location>
        <begin position="310"/>
        <end position="325"/>
    </location>
</feature>
<organism evidence="3 4">
    <name type="scientific">Symbiodinium microadriaticum</name>
    <name type="common">Dinoflagellate</name>
    <name type="synonym">Zooxanthella microadriatica</name>
    <dbReference type="NCBI Taxonomy" id="2951"/>
    <lineage>
        <taxon>Eukaryota</taxon>
        <taxon>Sar</taxon>
        <taxon>Alveolata</taxon>
        <taxon>Dinophyceae</taxon>
        <taxon>Suessiales</taxon>
        <taxon>Symbiodiniaceae</taxon>
        <taxon>Symbiodinium</taxon>
    </lineage>
</organism>
<dbReference type="EMBL" id="LSRX01000687">
    <property type="protein sequence ID" value="OLP90926.1"/>
    <property type="molecule type" value="Genomic_DNA"/>
</dbReference>
<dbReference type="AlphaFoldDB" id="A0A1Q9D723"/>
<evidence type="ECO:0000313" key="4">
    <source>
        <dbReference type="Proteomes" id="UP000186817"/>
    </source>
</evidence>
<dbReference type="OrthoDB" id="435533at2759"/>
<sequence>MTWNQSSVISKIGRTAFQFAGPALCHVWHRATKRPMKLYLLLPFAFAHGPPKATEVLHPLGPGWIRKESLQKLPVSISPRGEAAIHLLNGTAIAAITASVDDWTRVRHVLSGNDTQRHQRATLAQLGTTLSRSGMADISGTTLFIWLGAVLALGLIVGVGIPFGVSYYYEEVAAAPFWLNLPDLRRTRNQETDTPPQRPQRSESPEARRGSSRRRPSRRREREVKPPMNVSSSTDDTGPDFSAEDRTVLYGPGKVDKASLCFAQLPKTPQEHVATSKQMSSDESDHSAKGLRMQAELLADKTGQRHRLSTESTTAEESTSSISSILRVKDEVPRDSLRQSQSKPDAVRNSRGRSPDEPQDKESRKPSAGKRAVSFDAKVEVQSMEVKTRERSKRRTTSQKQSSSPASKKDPRARRRGHLRSRSPQSDA</sequence>
<accession>A0A1Q9D723</accession>
<evidence type="ECO:0000256" key="2">
    <source>
        <dbReference type="SAM" id="Phobius"/>
    </source>
</evidence>
<feature type="region of interest" description="Disordered" evidence="1">
    <location>
        <begin position="188"/>
        <end position="247"/>
    </location>
</feature>
<feature type="transmembrane region" description="Helical" evidence="2">
    <location>
        <begin position="143"/>
        <end position="169"/>
    </location>
</feature>
<feature type="compositionally biased region" description="Basic and acidic residues" evidence="1">
    <location>
        <begin position="327"/>
        <end position="337"/>
    </location>
</feature>
<keyword evidence="2" id="KW-1133">Transmembrane helix</keyword>